<dbReference type="SUPFAM" id="SSF46689">
    <property type="entry name" value="Homeodomain-like"/>
    <property type="match status" value="1"/>
</dbReference>
<reference evidence="5 6" key="1">
    <citation type="submission" date="2018-08" db="EMBL/GenBank/DDBJ databases">
        <title>Muricauda nanhaiensis sp. nov., isolated from seawater of the South China Sea.</title>
        <authorList>
            <person name="Dang Y."/>
        </authorList>
    </citation>
    <scope>NUCLEOTIDE SEQUENCE [LARGE SCALE GENOMIC DNA]</scope>
    <source>
        <strain evidence="5 6">SM1704</strain>
    </source>
</reference>
<dbReference type="GO" id="GO:0043565">
    <property type="term" value="F:sequence-specific DNA binding"/>
    <property type="evidence" value="ECO:0007669"/>
    <property type="project" value="InterPro"/>
</dbReference>
<name>A0A371JV74_9FLAO</name>
<dbReference type="SMART" id="SM00342">
    <property type="entry name" value="HTH_ARAC"/>
    <property type="match status" value="1"/>
</dbReference>
<accession>A0A371JV74</accession>
<dbReference type="Pfam" id="PF12833">
    <property type="entry name" value="HTH_18"/>
    <property type="match status" value="1"/>
</dbReference>
<dbReference type="InterPro" id="IPR018062">
    <property type="entry name" value="HTH_AraC-typ_CS"/>
</dbReference>
<dbReference type="PROSITE" id="PS01124">
    <property type="entry name" value="HTH_ARAC_FAMILY_2"/>
    <property type="match status" value="1"/>
</dbReference>
<protein>
    <submittedName>
        <fullName evidence="5">AraC family transcriptional regulator</fullName>
    </submittedName>
</protein>
<sequence>MASIPHRHSFYQIIWFKQAGRHYIDYNTVDHDANTIFFINRNQVHHFCLDSANEGYLFHFNDYFINRSKQGFMDRFSLSIFSEIGSSCLVLSDEDAEKIGLLASFIEKEIQTKESFYREQVYHYFQNILFLIERLRKTEGSIDIESNPDHKLAAGFKKLVFEEIQHFHGVDYFAEKLNTNSKKLTEISKSVLLDTPANIIKQSRILEAKRMLSNRSISIKEIAFSLGFDEPTYFTKYFKKGTGFTPKQFQKEHL</sequence>
<dbReference type="Pfam" id="PF02311">
    <property type="entry name" value="AraC_binding"/>
    <property type="match status" value="1"/>
</dbReference>
<dbReference type="GO" id="GO:0003700">
    <property type="term" value="F:DNA-binding transcription factor activity"/>
    <property type="evidence" value="ECO:0007669"/>
    <property type="project" value="InterPro"/>
</dbReference>
<feature type="domain" description="HTH araC/xylS-type" evidence="4">
    <location>
        <begin position="154"/>
        <end position="252"/>
    </location>
</feature>
<dbReference type="PRINTS" id="PR00032">
    <property type="entry name" value="HTHARAC"/>
</dbReference>
<keyword evidence="2" id="KW-0238">DNA-binding</keyword>
<dbReference type="InterPro" id="IPR009057">
    <property type="entry name" value="Homeodomain-like_sf"/>
</dbReference>
<dbReference type="OrthoDB" id="2666928at2"/>
<evidence type="ECO:0000256" key="3">
    <source>
        <dbReference type="ARBA" id="ARBA00023163"/>
    </source>
</evidence>
<evidence type="ECO:0000256" key="1">
    <source>
        <dbReference type="ARBA" id="ARBA00023015"/>
    </source>
</evidence>
<dbReference type="Proteomes" id="UP000261828">
    <property type="component" value="Unassembled WGS sequence"/>
</dbReference>
<dbReference type="Gene3D" id="1.10.10.60">
    <property type="entry name" value="Homeodomain-like"/>
    <property type="match status" value="1"/>
</dbReference>
<dbReference type="EMBL" id="QTJX01000001">
    <property type="protein sequence ID" value="RDY61718.1"/>
    <property type="molecule type" value="Genomic_DNA"/>
</dbReference>
<dbReference type="RefSeq" id="WP_116183599.1">
    <property type="nucleotide sequence ID" value="NZ_QTJX01000001.1"/>
</dbReference>
<dbReference type="InterPro" id="IPR018060">
    <property type="entry name" value="HTH_AraC"/>
</dbReference>
<dbReference type="PANTHER" id="PTHR43280:SF32">
    <property type="entry name" value="TRANSCRIPTIONAL REGULATORY PROTEIN"/>
    <property type="match status" value="1"/>
</dbReference>
<gene>
    <name evidence="5" type="ORF">DX873_06100</name>
</gene>
<keyword evidence="6" id="KW-1185">Reference proteome</keyword>
<dbReference type="AlphaFoldDB" id="A0A371JV74"/>
<evidence type="ECO:0000256" key="2">
    <source>
        <dbReference type="ARBA" id="ARBA00023125"/>
    </source>
</evidence>
<organism evidence="5 6">
    <name type="scientific">Flagellimonas nanhaiensis</name>
    <dbReference type="NCBI Taxonomy" id="2292706"/>
    <lineage>
        <taxon>Bacteria</taxon>
        <taxon>Pseudomonadati</taxon>
        <taxon>Bacteroidota</taxon>
        <taxon>Flavobacteriia</taxon>
        <taxon>Flavobacteriales</taxon>
        <taxon>Flavobacteriaceae</taxon>
        <taxon>Flagellimonas</taxon>
    </lineage>
</organism>
<dbReference type="PANTHER" id="PTHR43280">
    <property type="entry name" value="ARAC-FAMILY TRANSCRIPTIONAL REGULATOR"/>
    <property type="match status" value="1"/>
</dbReference>
<dbReference type="SUPFAM" id="SSF51215">
    <property type="entry name" value="Regulatory protein AraC"/>
    <property type="match status" value="1"/>
</dbReference>
<proteinExistence type="predicted"/>
<comment type="caution">
    <text evidence="5">The sequence shown here is derived from an EMBL/GenBank/DDBJ whole genome shotgun (WGS) entry which is preliminary data.</text>
</comment>
<dbReference type="PROSITE" id="PS00041">
    <property type="entry name" value="HTH_ARAC_FAMILY_1"/>
    <property type="match status" value="1"/>
</dbReference>
<keyword evidence="1" id="KW-0805">Transcription regulation</keyword>
<evidence type="ECO:0000313" key="6">
    <source>
        <dbReference type="Proteomes" id="UP000261828"/>
    </source>
</evidence>
<dbReference type="InterPro" id="IPR003313">
    <property type="entry name" value="AraC-bd"/>
</dbReference>
<evidence type="ECO:0000313" key="5">
    <source>
        <dbReference type="EMBL" id="RDY61718.1"/>
    </source>
</evidence>
<dbReference type="InterPro" id="IPR020449">
    <property type="entry name" value="Tscrpt_reg_AraC-type_HTH"/>
</dbReference>
<keyword evidence="3" id="KW-0804">Transcription</keyword>
<dbReference type="InterPro" id="IPR037923">
    <property type="entry name" value="HTH-like"/>
</dbReference>
<evidence type="ECO:0000259" key="4">
    <source>
        <dbReference type="PROSITE" id="PS01124"/>
    </source>
</evidence>